<evidence type="ECO:0000256" key="1">
    <source>
        <dbReference type="SAM" id="MobiDB-lite"/>
    </source>
</evidence>
<dbReference type="AlphaFoldDB" id="A0A453BAP5"/>
<feature type="compositionally biased region" description="Low complexity" evidence="1">
    <location>
        <begin position="91"/>
        <end position="111"/>
    </location>
</feature>
<dbReference type="Proteomes" id="UP000015105">
    <property type="component" value="Chromosome 2D"/>
</dbReference>
<feature type="compositionally biased region" description="Basic and acidic residues" evidence="1">
    <location>
        <begin position="56"/>
        <end position="67"/>
    </location>
</feature>
<proteinExistence type="predicted"/>
<dbReference type="EnsemblPlants" id="AET2Gv20436800.2">
    <property type="protein sequence ID" value="AET2Gv20436800.2"/>
    <property type="gene ID" value="AET2Gv20436800"/>
</dbReference>
<name>A0A453BAP5_AEGTS</name>
<sequence>MKLQNSLCECTYAHLDTHVVSCVNLPFCLSDLAKKSAITSSPLSCFDKSQELVVDERPWLPRDELHPLRTPLARPHRSRRARAGREESPDSDAASSSPDDSVSAPVVGSVGEDTGSGPARRTGWSRSWRGPSKSARTAAASSAAAGLGGRCVG</sequence>
<evidence type="ECO:0000313" key="3">
    <source>
        <dbReference type="Proteomes" id="UP000015105"/>
    </source>
</evidence>
<evidence type="ECO:0000313" key="2">
    <source>
        <dbReference type="EnsemblPlants" id="AET2Gv20436800.2"/>
    </source>
</evidence>
<accession>A0A453BAP5</accession>
<reference evidence="3" key="2">
    <citation type="journal article" date="2017" name="Nat. Plants">
        <title>The Aegilops tauschii genome reveals multiple impacts of transposons.</title>
        <authorList>
            <person name="Zhao G."/>
            <person name="Zou C."/>
            <person name="Li K."/>
            <person name="Wang K."/>
            <person name="Li T."/>
            <person name="Gao L."/>
            <person name="Zhang X."/>
            <person name="Wang H."/>
            <person name="Yang Z."/>
            <person name="Liu X."/>
            <person name="Jiang W."/>
            <person name="Mao L."/>
            <person name="Kong X."/>
            <person name="Jiao Y."/>
            <person name="Jia J."/>
        </authorList>
    </citation>
    <scope>NUCLEOTIDE SEQUENCE [LARGE SCALE GENOMIC DNA]</scope>
    <source>
        <strain evidence="3">cv. AL8/78</strain>
    </source>
</reference>
<reference evidence="2" key="4">
    <citation type="submission" date="2019-03" db="UniProtKB">
        <authorList>
            <consortium name="EnsemblPlants"/>
        </authorList>
    </citation>
    <scope>IDENTIFICATION</scope>
</reference>
<reference evidence="3" key="1">
    <citation type="journal article" date="2014" name="Science">
        <title>Ancient hybridizations among the ancestral genomes of bread wheat.</title>
        <authorList>
            <consortium name="International Wheat Genome Sequencing Consortium,"/>
            <person name="Marcussen T."/>
            <person name="Sandve S.R."/>
            <person name="Heier L."/>
            <person name="Spannagl M."/>
            <person name="Pfeifer M."/>
            <person name="Jakobsen K.S."/>
            <person name="Wulff B.B."/>
            <person name="Steuernagel B."/>
            <person name="Mayer K.F."/>
            <person name="Olsen O.A."/>
        </authorList>
    </citation>
    <scope>NUCLEOTIDE SEQUENCE [LARGE SCALE GENOMIC DNA]</scope>
    <source>
        <strain evidence="3">cv. AL8/78</strain>
    </source>
</reference>
<keyword evidence="3" id="KW-1185">Reference proteome</keyword>
<reference evidence="2" key="5">
    <citation type="journal article" date="2021" name="G3 (Bethesda)">
        <title>Aegilops tauschii genome assembly Aet v5.0 features greater sequence contiguity and improved annotation.</title>
        <authorList>
            <person name="Wang L."/>
            <person name="Zhu T."/>
            <person name="Rodriguez J.C."/>
            <person name="Deal K.R."/>
            <person name="Dubcovsky J."/>
            <person name="McGuire P.E."/>
            <person name="Lux T."/>
            <person name="Spannagl M."/>
            <person name="Mayer K.F.X."/>
            <person name="Baldrich P."/>
            <person name="Meyers B.C."/>
            <person name="Huo N."/>
            <person name="Gu Y.Q."/>
            <person name="Zhou H."/>
            <person name="Devos K.M."/>
            <person name="Bennetzen J.L."/>
            <person name="Unver T."/>
            <person name="Budak H."/>
            <person name="Gulick P.J."/>
            <person name="Galiba G."/>
            <person name="Kalapos B."/>
            <person name="Nelson D.R."/>
            <person name="Li P."/>
            <person name="You F.M."/>
            <person name="Luo M.C."/>
            <person name="Dvorak J."/>
        </authorList>
    </citation>
    <scope>NUCLEOTIDE SEQUENCE [LARGE SCALE GENOMIC DNA]</scope>
    <source>
        <strain evidence="2">cv. AL8/78</strain>
    </source>
</reference>
<organism evidence="2 3">
    <name type="scientific">Aegilops tauschii subsp. strangulata</name>
    <name type="common">Goatgrass</name>
    <dbReference type="NCBI Taxonomy" id="200361"/>
    <lineage>
        <taxon>Eukaryota</taxon>
        <taxon>Viridiplantae</taxon>
        <taxon>Streptophyta</taxon>
        <taxon>Embryophyta</taxon>
        <taxon>Tracheophyta</taxon>
        <taxon>Spermatophyta</taxon>
        <taxon>Magnoliopsida</taxon>
        <taxon>Liliopsida</taxon>
        <taxon>Poales</taxon>
        <taxon>Poaceae</taxon>
        <taxon>BOP clade</taxon>
        <taxon>Pooideae</taxon>
        <taxon>Triticodae</taxon>
        <taxon>Triticeae</taxon>
        <taxon>Triticinae</taxon>
        <taxon>Aegilops</taxon>
    </lineage>
</organism>
<feature type="compositionally biased region" description="Low complexity" evidence="1">
    <location>
        <begin position="132"/>
        <end position="145"/>
    </location>
</feature>
<reference evidence="2" key="3">
    <citation type="journal article" date="2017" name="Nature">
        <title>Genome sequence of the progenitor of the wheat D genome Aegilops tauschii.</title>
        <authorList>
            <person name="Luo M.C."/>
            <person name="Gu Y.Q."/>
            <person name="Puiu D."/>
            <person name="Wang H."/>
            <person name="Twardziok S.O."/>
            <person name="Deal K.R."/>
            <person name="Huo N."/>
            <person name="Zhu T."/>
            <person name="Wang L."/>
            <person name="Wang Y."/>
            <person name="McGuire P.E."/>
            <person name="Liu S."/>
            <person name="Long H."/>
            <person name="Ramasamy R.K."/>
            <person name="Rodriguez J.C."/>
            <person name="Van S.L."/>
            <person name="Yuan L."/>
            <person name="Wang Z."/>
            <person name="Xia Z."/>
            <person name="Xiao L."/>
            <person name="Anderson O.D."/>
            <person name="Ouyang S."/>
            <person name="Liang Y."/>
            <person name="Zimin A.V."/>
            <person name="Pertea G."/>
            <person name="Qi P."/>
            <person name="Bennetzen J.L."/>
            <person name="Dai X."/>
            <person name="Dawson M.W."/>
            <person name="Muller H.G."/>
            <person name="Kugler K."/>
            <person name="Rivarola-Duarte L."/>
            <person name="Spannagl M."/>
            <person name="Mayer K.F.X."/>
            <person name="Lu F.H."/>
            <person name="Bevan M.W."/>
            <person name="Leroy P."/>
            <person name="Li P."/>
            <person name="You F.M."/>
            <person name="Sun Q."/>
            <person name="Liu Z."/>
            <person name="Lyons E."/>
            <person name="Wicker T."/>
            <person name="Salzberg S.L."/>
            <person name="Devos K.M."/>
            <person name="Dvorak J."/>
        </authorList>
    </citation>
    <scope>NUCLEOTIDE SEQUENCE [LARGE SCALE GENOMIC DNA]</scope>
    <source>
        <strain evidence="2">cv. AL8/78</strain>
    </source>
</reference>
<feature type="region of interest" description="Disordered" evidence="1">
    <location>
        <begin position="56"/>
        <end position="153"/>
    </location>
</feature>
<dbReference type="Gramene" id="AET2Gv20436800.2">
    <property type="protein sequence ID" value="AET2Gv20436800.2"/>
    <property type="gene ID" value="AET2Gv20436800"/>
</dbReference>
<protein>
    <submittedName>
        <fullName evidence="2">Uncharacterized protein</fullName>
    </submittedName>
</protein>